<evidence type="ECO:0000256" key="1">
    <source>
        <dbReference type="ARBA" id="ARBA00022603"/>
    </source>
</evidence>
<dbReference type="GO" id="GO:0102559">
    <property type="term" value="F:peptide chain release factor N(5)-glutamine methyltransferase activity"/>
    <property type="evidence" value="ECO:0007669"/>
    <property type="project" value="UniProtKB-EC"/>
</dbReference>
<dbReference type="CDD" id="cd02440">
    <property type="entry name" value="AdoMet_MTases"/>
    <property type="match status" value="1"/>
</dbReference>
<dbReference type="NCBIfam" id="TIGR00536">
    <property type="entry name" value="hemK_fam"/>
    <property type="match status" value="1"/>
</dbReference>
<dbReference type="PANTHER" id="PTHR18895">
    <property type="entry name" value="HEMK METHYLTRANSFERASE"/>
    <property type="match status" value="1"/>
</dbReference>
<comment type="similarity">
    <text evidence="5">Belongs to the protein N5-glutamine methyltransferase family. PrmC subfamily.</text>
</comment>
<keyword evidence="1 5" id="KW-0489">Methyltransferase</keyword>
<evidence type="ECO:0000256" key="2">
    <source>
        <dbReference type="ARBA" id="ARBA00022679"/>
    </source>
</evidence>
<dbReference type="InterPro" id="IPR004556">
    <property type="entry name" value="HemK-like"/>
</dbReference>
<feature type="binding site" evidence="5">
    <location>
        <position position="168"/>
    </location>
    <ligand>
        <name>S-adenosyl-L-methionine</name>
        <dbReference type="ChEBI" id="CHEBI:59789"/>
    </ligand>
</feature>
<feature type="binding site" evidence="5">
    <location>
        <position position="211"/>
    </location>
    <ligand>
        <name>S-adenosyl-L-methionine</name>
        <dbReference type="ChEBI" id="CHEBI:59789"/>
    </ligand>
</feature>
<dbReference type="InterPro" id="IPR029063">
    <property type="entry name" value="SAM-dependent_MTases_sf"/>
</dbReference>
<dbReference type="Gene3D" id="1.10.8.10">
    <property type="entry name" value="DNA helicase RuvA subunit, C-terminal domain"/>
    <property type="match status" value="1"/>
</dbReference>
<gene>
    <name evidence="5 8" type="primary">prmC</name>
    <name evidence="8" type="ORF">ULMS_21690</name>
</gene>
<dbReference type="Pfam" id="PF05175">
    <property type="entry name" value="MTS"/>
    <property type="match status" value="1"/>
</dbReference>
<dbReference type="Gene3D" id="3.40.50.150">
    <property type="entry name" value="Vaccinia Virus protein VP39"/>
    <property type="match status" value="1"/>
</dbReference>
<dbReference type="InterPro" id="IPR007848">
    <property type="entry name" value="Small_mtfrase_dom"/>
</dbReference>
<accession>A0A5J4G311</accession>
<dbReference type="NCBIfam" id="TIGR03534">
    <property type="entry name" value="RF_mod_PrmC"/>
    <property type="match status" value="1"/>
</dbReference>
<dbReference type="SUPFAM" id="SSF53335">
    <property type="entry name" value="S-adenosyl-L-methionine-dependent methyltransferases"/>
    <property type="match status" value="1"/>
</dbReference>
<keyword evidence="3 5" id="KW-0949">S-adenosyl-L-methionine</keyword>
<dbReference type="InterPro" id="IPR002052">
    <property type="entry name" value="DNA_methylase_N6_adenine_CS"/>
</dbReference>
<proteinExistence type="inferred from homology"/>
<dbReference type="GO" id="GO:0003676">
    <property type="term" value="F:nucleic acid binding"/>
    <property type="evidence" value="ECO:0007669"/>
    <property type="project" value="InterPro"/>
</dbReference>
<comment type="catalytic activity">
    <reaction evidence="4 5">
        <text>L-glutaminyl-[peptide chain release factor] + S-adenosyl-L-methionine = N(5)-methyl-L-glutaminyl-[peptide chain release factor] + S-adenosyl-L-homocysteine + H(+)</text>
        <dbReference type="Rhea" id="RHEA:42896"/>
        <dbReference type="Rhea" id="RHEA-COMP:10271"/>
        <dbReference type="Rhea" id="RHEA-COMP:10272"/>
        <dbReference type="ChEBI" id="CHEBI:15378"/>
        <dbReference type="ChEBI" id="CHEBI:30011"/>
        <dbReference type="ChEBI" id="CHEBI:57856"/>
        <dbReference type="ChEBI" id="CHEBI:59789"/>
        <dbReference type="ChEBI" id="CHEBI:61891"/>
        <dbReference type="EC" id="2.1.1.297"/>
    </reaction>
</comment>
<dbReference type="HAMAP" id="MF_02126">
    <property type="entry name" value="RF_methyltr_PrmC"/>
    <property type="match status" value="1"/>
</dbReference>
<dbReference type="AlphaFoldDB" id="A0A5J4G311"/>
<keyword evidence="9" id="KW-1185">Reference proteome</keyword>
<evidence type="ECO:0000313" key="9">
    <source>
        <dbReference type="Proteomes" id="UP000326994"/>
    </source>
</evidence>
<protein>
    <recommendedName>
        <fullName evidence="5">Release factor glutamine methyltransferase</fullName>
        <shortName evidence="5">RF MTase</shortName>
        <ecNumber evidence="5">2.1.1.297</ecNumber>
    </recommendedName>
    <alternativeName>
        <fullName evidence="5">N5-glutamine methyltransferase PrmC</fullName>
    </alternativeName>
    <alternativeName>
        <fullName evidence="5">Protein-(glutamine-N5) MTase PrmC</fullName>
    </alternativeName>
    <alternativeName>
        <fullName evidence="5">Protein-glutamine N-methyltransferase PrmC</fullName>
    </alternativeName>
</protein>
<dbReference type="InterPro" id="IPR019874">
    <property type="entry name" value="RF_methyltr_PrmC"/>
</dbReference>
<evidence type="ECO:0000313" key="8">
    <source>
        <dbReference type="EMBL" id="GEQ86661.1"/>
    </source>
</evidence>
<comment type="caution">
    <text evidence="8">The sequence shown here is derived from an EMBL/GenBank/DDBJ whole genome shotgun (WGS) entry which is preliminary data.</text>
</comment>
<evidence type="ECO:0000256" key="5">
    <source>
        <dbReference type="HAMAP-Rule" id="MF_02126"/>
    </source>
</evidence>
<evidence type="ECO:0000256" key="3">
    <source>
        <dbReference type="ARBA" id="ARBA00022691"/>
    </source>
</evidence>
<dbReference type="Pfam" id="PF17827">
    <property type="entry name" value="PrmC_N"/>
    <property type="match status" value="1"/>
</dbReference>
<name>A0A5J4G311_9FLAO</name>
<evidence type="ECO:0000259" key="6">
    <source>
        <dbReference type="Pfam" id="PF05175"/>
    </source>
</evidence>
<dbReference type="PROSITE" id="PS00092">
    <property type="entry name" value="N6_MTASE"/>
    <property type="match status" value="1"/>
</dbReference>
<sequence length="307" mass="35253">MTLQEFQIDFKKELLEQYPKEEIQNFFSILSSEILGYSRFEVSLNKSQNLEEAVLLKFRDALSRLKNNQPIQYIIGHTEFYGLQFNVNEHTLIPRPETEELVEWILTSEKENLKIKTEENSKKQISATLPITAYIENNIEILDIGTGSGCIAISLAKQLPLVSVSALDISKEALKMAEKNAILNKVLVNFMELDVLNATSFPKRYDVIVSNPPYVRDLEKQMMQENVLKYEPDGALFVSDEDPLIFYRTIAKLAKTNLKVNGLLYFEINEYLGKEMREMLVGEGFGGVEIKKDMFGKDRMLRCSIKN</sequence>
<feature type="domain" description="Release factor glutamine methyltransferase N-terminal" evidence="7">
    <location>
        <begin position="28"/>
        <end position="76"/>
    </location>
</feature>
<feature type="binding site" evidence="5">
    <location>
        <begin position="211"/>
        <end position="214"/>
    </location>
    <ligand>
        <name>substrate</name>
    </ligand>
</feature>
<comment type="caution">
    <text evidence="5">Lacks conserved residue(s) required for the propagation of feature annotation.</text>
</comment>
<dbReference type="InterPro" id="IPR040758">
    <property type="entry name" value="PrmC_N"/>
</dbReference>
<dbReference type="PANTHER" id="PTHR18895:SF74">
    <property type="entry name" value="MTRF1L RELEASE FACTOR GLUTAMINE METHYLTRANSFERASE"/>
    <property type="match status" value="1"/>
</dbReference>
<dbReference type="EC" id="2.1.1.297" evidence="5"/>
<evidence type="ECO:0000259" key="7">
    <source>
        <dbReference type="Pfam" id="PF17827"/>
    </source>
</evidence>
<keyword evidence="2 5" id="KW-0808">Transferase</keyword>
<feature type="domain" description="Methyltransferase small" evidence="6">
    <location>
        <begin position="139"/>
        <end position="228"/>
    </location>
</feature>
<dbReference type="RefSeq" id="WP_235906120.1">
    <property type="nucleotide sequence ID" value="NZ_BKCF01000004.1"/>
</dbReference>
<dbReference type="InterPro" id="IPR050320">
    <property type="entry name" value="N5-glutamine_MTase"/>
</dbReference>
<dbReference type="Proteomes" id="UP000326994">
    <property type="component" value="Unassembled WGS sequence"/>
</dbReference>
<dbReference type="EMBL" id="BKCF01000004">
    <property type="protein sequence ID" value="GEQ86661.1"/>
    <property type="molecule type" value="Genomic_DNA"/>
</dbReference>
<dbReference type="GO" id="GO:0032259">
    <property type="term" value="P:methylation"/>
    <property type="evidence" value="ECO:0007669"/>
    <property type="project" value="UniProtKB-KW"/>
</dbReference>
<feature type="binding site" evidence="5">
    <location>
        <begin position="145"/>
        <end position="149"/>
    </location>
    <ligand>
        <name>S-adenosyl-L-methionine</name>
        <dbReference type="ChEBI" id="CHEBI:59789"/>
    </ligand>
</feature>
<comment type="function">
    <text evidence="5">Methylates the class 1 translation termination release factors RF1/PrfA and RF2/PrfB on the glutamine residue of the universally conserved GGQ motif.</text>
</comment>
<organism evidence="8 9">
    <name type="scientific">Patiriisocius marinistellae</name>
    <dbReference type="NCBI Taxonomy" id="2494560"/>
    <lineage>
        <taxon>Bacteria</taxon>
        <taxon>Pseudomonadati</taxon>
        <taxon>Bacteroidota</taxon>
        <taxon>Flavobacteriia</taxon>
        <taxon>Flavobacteriales</taxon>
        <taxon>Flavobacteriaceae</taxon>
        <taxon>Patiriisocius</taxon>
    </lineage>
</organism>
<evidence type="ECO:0000256" key="4">
    <source>
        <dbReference type="ARBA" id="ARBA00048391"/>
    </source>
</evidence>
<reference evidence="8 9" key="1">
    <citation type="submission" date="2019-08" db="EMBL/GenBank/DDBJ databases">
        <title>Ulvibacter marinistellae sp. nov., isolated from a starfish, Patiria pectinifera.</title>
        <authorList>
            <person name="Kawano K."/>
            <person name="Ushijima N."/>
            <person name="Kihara M."/>
            <person name="Itoh H."/>
        </authorList>
    </citation>
    <scope>NUCLEOTIDE SEQUENCE [LARGE SCALE GENOMIC DNA]</scope>
    <source>
        <strain evidence="8 9">KK4</strain>
    </source>
</reference>